<comment type="caution">
    <text evidence="1">The sequence shown here is derived from an EMBL/GenBank/DDBJ whole genome shotgun (WGS) entry which is preliminary data.</text>
</comment>
<dbReference type="AlphaFoldDB" id="A0AAV9X0U8"/>
<dbReference type="Gene3D" id="3.40.50.300">
    <property type="entry name" value="P-loop containing nucleotide triphosphate hydrolases"/>
    <property type="match status" value="1"/>
</dbReference>
<name>A0AAV9X0U8_9PEZI</name>
<evidence type="ECO:0000313" key="1">
    <source>
        <dbReference type="EMBL" id="KAK6531586.1"/>
    </source>
</evidence>
<gene>
    <name evidence="1" type="ORF">TWF694_002772</name>
</gene>
<organism evidence="1 2">
    <name type="scientific">Orbilia ellipsospora</name>
    <dbReference type="NCBI Taxonomy" id="2528407"/>
    <lineage>
        <taxon>Eukaryota</taxon>
        <taxon>Fungi</taxon>
        <taxon>Dikarya</taxon>
        <taxon>Ascomycota</taxon>
        <taxon>Pezizomycotina</taxon>
        <taxon>Orbiliomycetes</taxon>
        <taxon>Orbiliales</taxon>
        <taxon>Orbiliaceae</taxon>
        <taxon>Orbilia</taxon>
    </lineage>
</organism>
<reference evidence="1 2" key="1">
    <citation type="submission" date="2019-10" db="EMBL/GenBank/DDBJ databases">
        <authorList>
            <person name="Palmer J.M."/>
        </authorList>
    </citation>
    <scope>NUCLEOTIDE SEQUENCE [LARGE SCALE GENOMIC DNA]</scope>
    <source>
        <strain evidence="1 2">TWF694</strain>
    </source>
</reference>
<keyword evidence="2" id="KW-1185">Reference proteome</keyword>
<protein>
    <submittedName>
        <fullName evidence="1">Uncharacterized protein</fullName>
    </submittedName>
</protein>
<sequence>MPILMYSHLDPILLSKLNSNIPGPEGFHTSQPGKTTFSNSLAEKINGMAQLQYGFAIACVIGMDGFHLSRKVLDSFPVSAEAHRRRGAPFTFDVKGLYQLVERLKEPVSSIFYAPSFDHAVKDPQCDDIAILPSQKLVIFEGNYLCFQPPDIPENVPEWSTLPSPLWSKIANLFDERWVLSTPLEVTTPRLALRHLEAGIVKSLNEGYERAHGSDKQNAEDIIRWRVGFDRMIPTLSLS</sequence>
<dbReference type="PANTHER" id="PTHR10285">
    <property type="entry name" value="URIDINE KINASE"/>
    <property type="match status" value="1"/>
</dbReference>
<dbReference type="EMBL" id="JAVHJO010000012">
    <property type="protein sequence ID" value="KAK6531586.1"/>
    <property type="molecule type" value="Genomic_DNA"/>
</dbReference>
<proteinExistence type="predicted"/>
<dbReference type="SUPFAM" id="SSF52540">
    <property type="entry name" value="P-loop containing nucleoside triphosphate hydrolases"/>
    <property type="match status" value="1"/>
</dbReference>
<evidence type="ECO:0000313" key="2">
    <source>
        <dbReference type="Proteomes" id="UP001365542"/>
    </source>
</evidence>
<dbReference type="Proteomes" id="UP001365542">
    <property type="component" value="Unassembled WGS sequence"/>
</dbReference>
<accession>A0AAV9X0U8</accession>
<dbReference type="InterPro" id="IPR027417">
    <property type="entry name" value="P-loop_NTPase"/>
</dbReference>